<accession>A0AAV2TW71</accession>
<feature type="region of interest" description="Disordered" evidence="1">
    <location>
        <begin position="335"/>
        <end position="468"/>
    </location>
</feature>
<gene>
    <name evidence="2" type="ORF">CDAUBV1_LOCUS16059</name>
</gene>
<feature type="region of interest" description="Disordered" evidence="1">
    <location>
        <begin position="623"/>
        <end position="642"/>
    </location>
</feature>
<proteinExistence type="predicted"/>
<dbReference type="AlphaFoldDB" id="A0AAV2TW71"/>
<evidence type="ECO:0000313" key="2">
    <source>
        <dbReference type="EMBL" id="CAL5140764.1"/>
    </source>
</evidence>
<dbReference type="Proteomes" id="UP001497525">
    <property type="component" value="Unassembled WGS sequence"/>
</dbReference>
<sequence>MTIGFDGLLVQPMTVVGLANSALRMIRQKKFIVSENEVNADFLISLATELFGSDLLVHRQPKCCTEYQENIDGFIQRLSAEIGLELDHIHAKDLMLGKRTAIHNMLELLTLFIAHCVDEGLLDFTRVDDKPDKPVLDGENDDCLSTSPELPRSVGRPCLAPVVTNPSVPTSSWYTYGPEMSPAYPSKSVMNSHPKLGALPSQDHSYPAVVSPCKPLAYRQSFNPTLLSMQSMISPPATPKAADDMVEIVKHQSPPTAPPSLQCSPLFRDTTANLTVEVPVKASEQKEIPEVRDSVSTSESAYVGSLGIQVVTDRTPSVPSSDHPAAQAANLALRTTPSDEEMSLNNVRQTTVLNSKHRKVSSSSSGRGHSPTQPSTATDLSGAFKPPALPPSPRSPELGVNMTLTQKDQSPRTHSSKSRASGRRVRHRRYAEQSSSTSTSSILDWLPRSGRGRPDSNGRPPGGGIFDELSSILSSTLNSDKNKSESGMPRVCPSASILLARTEGFSQALKRRLDYLRTIFTRAHQEAEAVSKLVQALGCYNSETLKYTERRMDYRDNSQRSLSGKLPQKFGGFDRLETMMRQILDSVNHLTSHINSLTPDSSHPKYGRGHRCKLDCVDSVDQSRRRSRHRSSRCGHHMSSDKDVYPDSEFEELMSLKHKLMLDALHLCKGELSSAPLQGRSCHLSSAVLHPASQIIT</sequence>
<feature type="compositionally biased region" description="Low complexity" evidence="1">
    <location>
        <begin position="361"/>
        <end position="370"/>
    </location>
</feature>
<feature type="compositionally biased region" description="Basic residues" evidence="1">
    <location>
        <begin position="414"/>
        <end position="429"/>
    </location>
</feature>
<evidence type="ECO:0000256" key="1">
    <source>
        <dbReference type="SAM" id="MobiDB-lite"/>
    </source>
</evidence>
<evidence type="ECO:0008006" key="4">
    <source>
        <dbReference type="Google" id="ProtNLM"/>
    </source>
</evidence>
<comment type="caution">
    <text evidence="2">The sequence shown here is derived from an EMBL/GenBank/DDBJ whole genome shotgun (WGS) entry which is preliminary data.</text>
</comment>
<protein>
    <recommendedName>
        <fullName evidence="4">DUF5745 domain-containing protein</fullName>
    </recommendedName>
</protein>
<feature type="compositionally biased region" description="Basic residues" evidence="1">
    <location>
        <begin position="625"/>
        <end position="636"/>
    </location>
</feature>
<evidence type="ECO:0000313" key="3">
    <source>
        <dbReference type="Proteomes" id="UP001497525"/>
    </source>
</evidence>
<feature type="compositionally biased region" description="Polar residues" evidence="1">
    <location>
        <begin position="343"/>
        <end position="354"/>
    </location>
</feature>
<name>A0AAV2TW71_CALDB</name>
<reference evidence="2" key="1">
    <citation type="submission" date="2024-06" db="EMBL/GenBank/DDBJ databases">
        <authorList>
            <person name="Liu X."/>
            <person name="Lenzi L."/>
            <person name="Haldenby T S."/>
            <person name="Uol C."/>
        </authorList>
    </citation>
    <scope>NUCLEOTIDE SEQUENCE</scope>
</reference>
<organism evidence="2 3">
    <name type="scientific">Calicophoron daubneyi</name>
    <name type="common">Rumen fluke</name>
    <name type="synonym">Paramphistomum daubneyi</name>
    <dbReference type="NCBI Taxonomy" id="300641"/>
    <lineage>
        <taxon>Eukaryota</taxon>
        <taxon>Metazoa</taxon>
        <taxon>Spiralia</taxon>
        <taxon>Lophotrochozoa</taxon>
        <taxon>Platyhelminthes</taxon>
        <taxon>Trematoda</taxon>
        <taxon>Digenea</taxon>
        <taxon>Plagiorchiida</taxon>
        <taxon>Pronocephalata</taxon>
        <taxon>Paramphistomoidea</taxon>
        <taxon>Paramphistomidae</taxon>
        <taxon>Calicophoron</taxon>
    </lineage>
</organism>
<dbReference type="EMBL" id="CAXLJL010000778">
    <property type="protein sequence ID" value="CAL5140764.1"/>
    <property type="molecule type" value="Genomic_DNA"/>
</dbReference>